<organism evidence="2 3">
    <name type="scientific">Romanomermis culicivorax</name>
    <name type="common">Nematode worm</name>
    <dbReference type="NCBI Taxonomy" id="13658"/>
    <lineage>
        <taxon>Eukaryota</taxon>
        <taxon>Metazoa</taxon>
        <taxon>Ecdysozoa</taxon>
        <taxon>Nematoda</taxon>
        <taxon>Enoplea</taxon>
        <taxon>Dorylaimia</taxon>
        <taxon>Mermithida</taxon>
        <taxon>Mermithoidea</taxon>
        <taxon>Mermithidae</taxon>
        <taxon>Romanomermis</taxon>
    </lineage>
</organism>
<dbReference type="AlphaFoldDB" id="A0A915IDS1"/>
<dbReference type="WBParaSite" id="nRc.2.0.1.t11943-RA">
    <property type="protein sequence ID" value="nRc.2.0.1.t11943-RA"/>
    <property type="gene ID" value="nRc.2.0.1.g11943"/>
</dbReference>
<feature type="region of interest" description="Disordered" evidence="1">
    <location>
        <begin position="51"/>
        <end position="70"/>
    </location>
</feature>
<dbReference type="InterPro" id="IPR027963">
    <property type="entry name" value="MEIOC"/>
</dbReference>
<proteinExistence type="predicted"/>
<evidence type="ECO:0000313" key="3">
    <source>
        <dbReference type="WBParaSite" id="nRc.2.0.1.t11943-RA"/>
    </source>
</evidence>
<accession>A0A915IDS1</accession>
<dbReference type="Pfam" id="PF15189">
    <property type="entry name" value="MEIOC"/>
    <property type="match status" value="1"/>
</dbReference>
<sequence>MASSLHSTNNMVEENNSKLQDFWSSSSKNSYNLWRNDDFSTSEVLNKHHQNAAPKFSHSPNSPFSTNLNEKKAPNLLNNGRLLTSWDLEAAFEPLSTSTTQNNWLNFGGANNNNSDRAASERSDNTDVFSPFHGFNCGIVELSILIVDWRIEELRLTMIYGTMARAQVLGLAVEAVLEERVLVALVVGLELEDDPVEENNSRMEVQRRHVRLRFSLKKSHFWTQKLPKNLKCYIFDSPSLFAQNQCPSLERDSSPADCSSISYGSYNDPSSNFLSNWPNLEKNEENSQHNPQNLWHNRAENLPNRSSTDADMDVQRLVEQLLKVQMVERQSSFVQNVSREWPTEIDLEQPLSSRFKNFWSSNRAAADDQQNLQRQASFLPVTARNNAAANVEQAENLDFSQQNLEFLPQKQTFLWENQQNFVQQPQIYHHSSKRQILPVPMPPPNAALPYLAACGFDPQHLMFSFLNPAAAALNAAAAANFHHNRYVRRSGPAFELHSRLEECLEQYRAVEKERKK</sequence>
<keyword evidence="2" id="KW-1185">Reference proteome</keyword>
<dbReference type="Proteomes" id="UP000887565">
    <property type="component" value="Unplaced"/>
</dbReference>
<reference evidence="3" key="1">
    <citation type="submission" date="2022-11" db="UniProtKB">
        <authorList>
            <consortium name="WormBaseParasite"/>
        </authorList>
    </citation>
    <scope>IDENTIFICATION</scope>
</reference>
<evidence type="ECO:0000256" key="1">
    <source>
        <dbReference type="SAM" id="MobiDB-lite"/>
    </source>
</evidence>
<name>A0A915IDS1_ROMCU</name>
<dbReference type="GO" id="GO:0051321">
    <property type="term" value="P:meiotic cell cycle"/>
    <property type="evidence" value="ECO:0007669"/>
    <property type="project" value="InterPro"/>
</dbReference>
<evidence type="ECO:0000313" key="2">
    <source>
        <dbReference type="Proteomes" id="UP000887565"/>
    </source>
</evidence>
<feature type="compositionally biased region" description="Polar residues" evidence="1">
    <location>
        <begin position="58"/>
        <end position="68"/>
    </location>
</feature>
<feature type="region of interest" description="Disordered" evidence="1">
    <location>
        <begin position="274"/>
        <end position="308"/>
    </location>
</feature>
<protein>
    <submittedName>
        <fullName evidence="3">Uncharacterized protein</fullName>
    </submittedName>
</protein>